<feature type="domain" description="Calx-beta" evidence="4">
    <location>
        <begin position="33"/>
        <end position="133"/>
    </location>
</feature>
<dbReference type="GO" id="GO:0007154">
    <property type="term" value="P:cell communication"/>
    <property type="evidence" value="ECO:0007669"/>
    <property type="project" value="InterPro"/>
</dbReference>
<keyword evidence="1" id="KW-0732">Signal</keyword>
<dbReference type="EMBL" id="JAHLQT010024959">
    <property type="protein sequence ID" value="KAG7164631.1"/>
    <property type="molecule type" value="Genomic_DNA"/>
</dbReference>
<evidence type="ECO:0000259" key="4">
    <source>
        <dbReference type="SMART" id="SM00237"/>
    </source>
</evidence>
<dbReference type="PANTHER" id="PTHR45739:SF8">
    <property type="entry name" value="FRAS1-RELATED EXTRACELLULAR MATRIX PROTEIN 1"/>
    <property type="match status" value="1"/>
</dbReference>
<protein>
    <submittedName>
        <fullName evidence="5">FRAS1-related extracellular matrix protein 2-like 1</fullName>
    </submittedName>
</protein>
<keyword evidence="3" id="KW-0106">Calcium</keyword>
<keyword evidence="2" id="KW-0677">Repeat</keyword>
<accession>A0A8J5MV05</accession>
<sequence length="553" mass="60660">DVNEGRVIYHLKEDVNYTSDSFGFSVVDTGENTVGSQVFRLQWSWVSLQKEEYHVNETSRELLITLRRRGYLGETSFVTVELMNDTARVQEDLHTSYPRQVQFNPGQRSAEWRVRVVDDLVYEGSEVLTLTLTRPVMTALEMPLRALITIKDEEDVSRVEFGGGMLEYQVEEDVGEVELALVRQGDVSEELLVACITSATNSSSHDSATGTVPTTVLSYSDYISRPDDPTSMVKVVLTGAMGGVLGHHTHLTVTILPDPKDVPVVFFGSSEYKVEESVGSVEVTVWRTGTDLTRVASVQVRSVVVQVVDDLGVPRLEGLEAFTLVLHLPHNASLGDPATASLTIDDSLSDCECCVMYTSNVCVSIGRLVSTVPRFQFREEKYSGYEGDGEVTAWIIRGGDLSHHASVRCYTRQDTAHVTDDFDERPDTNASFVHFLPGESERPCTVILVNDLVHEGEEQIYLVLGSPVSPTAGGASVGVRHSSTLTINDQADRATVGLEETRVSVEEPEGVGEARVVRLGVVRGGDTSTRVAVRVHTKDGSATSGYDYYPLSQ</sequence>
<dbReference type="InterPro" id="IPR051561">
    <property type="entry name" value="FRAS1_ECM"/>
</dbReference>
<organism evidence="5 6">
    <name type="scientific">Homarus americanus</name>
    <name type="common">American lobster</name>
    <dbReference type="NCBI Taxonomy" id="6706"/>
    <lineage>
        <taxon>Eukaryota</taxon>
        <taxon>Metazoa</taxon>
        <taxon>Ecdysozoa</taxon>
        <taxon>Arthropoda</taxon>
        <taxon>Crustacea</taxon>
        <taxon>Multicrustacea</taxon>
        <taxon>Malacostraca</taxon>
        <taxon>Eumalacostraca</taxon>
        <taxon>Eucarida</taxon>
        <taxon>Decapoda</taxon>
        <taxon>Pleocyemata</taxon>
        <taxon>Astacidea</taxon>
        <taxon>Nephropoidea</taxon>
        <taxon>Nephropidae</taxon>
        <taxon>Homarus</taxon>
    </lineage>
</organism>
<feature type="non-terminal residue" evidence="5">
    <location>
        <position position="1"/>
    </location>
</feature>
<reference evidence="5" key="1">
    <citation type="journal article" date="2021" name="Sci. Adv.">
        <title>The American lobster genome reveals insights on longevity, neural, and immune adaptations.</title>
        <authorList>
            <person name="Polinski J.M."/>
            <person name="Zimin A.V."/>
            <person name="Clark K.F."/>
            <person name="Kohn A.B."/>
            <person name="Sadowski N."/>
            <person name="Timp W."/>
            <person name="Ptitsyn A."/>
            <person name="Khanna P."/>
            <person name="Romanova D.Y."/>
            <person name="Williams P."/>
            <person name="Greenwood S.J."/>
            <person name="Moroz L.L."/>
            <person name="Walt D.R."/>
            <person name="Bodnar A.G."/>
        </authorList>
    </citation>
    <scope>NUCLEOTIDE SEQUENCE</scope>
    <source>
        <strain evidence="5">GMGI-L3</strain>
    </source>
</reference>
<dbReference type="PANTHER" id="PTHR45739">
    <property type="entry name" value="MATRIX PROTEIN, PUTATIVE-RELATED"/>
    <property type="match status" value="1"/>
</dbReference>
<evidence type="ECO:0000313" key="6">
    <source>
        <dbReference type="Proteomes" id="UP000747542"/>
    </source>
</evidence>
<evidence type="ECO:0000256" key="3">
    <source>
        <dbReference type="ARBA" id="ARBA00022837"/>
    </source>
</evidence>
<proteinExistence type="predicted"/>
<dbReference type="Pfam" id="PF03160">
    <property type="entry name" value="Calx-beta"/>
    <property type="match status" value="4"/>
</dbReference>
<feature type="domain" description="Calx-beta" evidence="4">
    <location>
        <begin position="363"/>
        <end position="465"/>
    </location>
</feature>
<name>A0A8J5MV05_HOMAM</name>
<dbReference type="InterPro" id="IPR003644">
    <property type="entry name" value="Calx_beta"/>
</dbReference>
<dbReference type="InterPro" id="IPR038081">
    <property type="entry name" value="CalX-like_sf"/>
</dbReference>
<keyword evidence="6" id="KW-1185">Reference proteome</keyword>
<dbReference type="GO" id="GO:0016020">
    <property type="term" value="C:membrane"/>
    <property type="evidence" value="ECO:0007669"/>
    <property type="project" value="InterPro"/>
</dbReference>
<evidence type="ECO:0000313" key="5">
    <source>
        <dbReference type="EMBL" id="KAG7164631.1"/>
    </source>
</evidence>
<dbReference type="AlphaFoldDB" id="A0A8J5MV05"/>
<comment type="caution">
    <text evidence="5">The sequence shown here is derived from an EMBL/GenBank/DDBJ whole genome shotgun (WGS) entry which is preliminary data.</text>
</comment>
<dbReference type="Proteomes" id="UP000747542">
    <property type="component" value="Unassembled WGS sequence"/>
</dbReference>
<dbReference type="GO" id="GO:0009653">
    <property type="term" value="P:anatomical structure morphogenesis"/>
    <property type="evidence" value="ECO:0007669"/>
    <property type="project" value="TreeGrafter"/>
</dbReference>
<evidence type="ECO:0000256" key="1">
    <source>
        <dbReference type="ARBA" id="ARBA00022729"/>
    </source>
</evidence>
<dbReference type="SMART" id="SM00237">
    <property type="entry name" value="Calx_beta"/>
    <property type="match status" value="2"/>
</dbReference>
<gene>
    <name evidence="5" type="primary">Frem2-L1</name>
    <name evidence="5" type="ORF">Hamer_G005019</name>
</gene>
<dbReference type="Gene3D" id="2.60.40.2030">
    <property type="match status" value="3"/>
</dbReference>
<dbReference type="SUPFAM" id="SSF141072">
    <property type="entry name" value="CalX-like"/>
    <property type="match status" value="5"/>
</dbReference>
<feature type="non-terminal residue" evidence="5">
    <location>
        <position position="553"/>
    </location>
</feature>
<evidence type="ECO:0000256" key="2">
    <source>
        <dbReference type="ARBA" id="ARBA00022737"/>
    </source>
</evidence>